<dbReference type="EMBL" id="CP001798">
    <property type="protein sequence ID" value="ADE15248.1"/>
    <property type="molecule type" value="Genomic_DNA"/>
</dbReference>
<dbReference type="eggNOG" id="COG1531">
    <property type="taxonomic scope" value="Bacteria"/>
</dbReference>
<evidence type="ECO:0000313" key="2">
    <source>
        <dbReference type="EMBL" id="ADE15248.1"/>
    </source>
</evidence>
<accession>D5C525</accession>
<sequence length="86" mass="10580">MIPIHELLNRIRWDKTYGDAEFVIGYYDRLEDRVLRVSFRELFFPEENHFSFQLVDANGELHDIPYHRVREVFRNGKLIWHREQSC</sequence>
<dbReference type="HOGENOM" id="CLU_2509732_0_0_6"/>
<gene>
    <name evidence="2" type="ordered locus">Nhal_2149</name>
</gene>
<protein>
    <recommendedName>
        <fullName evidence="1">MJ1316 RNA cyclic group end recognition domain-containing protein</fullName>
    </recommendedName>
</protein>
<dbReference type="KEGG" id="nhl:Nhal_2149"/>
<keyword evidence="3" id="KW-1185">Reference proteome</keyword>
<dbReference type="AlphaFoldDB" id="D5C525"/>
<dbReference type="OrthoDB" id="5432064at2"/>
<dbReference type="InterPro" id="IPR040459">
    <property type="entry name" value="MJ1316"/>
</dbReference>
<dbReference type="Pfam" id="PF04457">
    <property type="entry name" value="MJ1316"/>
    <property type="match status" value="1"/>
</dbReference>
<organism evidence="2 3">
    <name type="scientific">Nitrosococcus halophilus (strain Nc4)</name>
    <dbReference type="NCBI Taxonomy" id="472759"/>
    <lineage>
        <taxon>Bacteria</taxon>
        <taxon>Pseudomonadati</taxon>
        <taxon>Pseudomonadota</taxon>
        <taxon>Gammaproteobacteria</taxon>
        <taxon>Chromatiales</taxon>
        <taxon>Chromatiaceae</taxon>
        <taxon>Nitrosococcus</taxon>
    </lineage>
</organism>
<name>D5C525_NITHN</name>
<evidence type="ECO:0000259" key="1">
    <source>
        <dbReference type="Pfam" id="PF04457"/>
    </source>
</evidence>
<proteinExistence type="predicted"/>
<dbReference type="Proteomes" id="UP000001844">
    <property type="component" value="Chromosome"/>
</dbReference>
<reference evidence="3" key="1">
    <citation type="submission" date="2010-04" db="EMBL/GenBank/DDBJ databases">
        <title>Complete genome sequence of Nitrosococcus halophilus Nc4, a salt-adapted, aerobic obligate ammonia-oxidizing sulfur purple bacterium.</title>
        <authorList>
            <consortium name="US DOE Joint Genome Institute"/>
            <person name="Campbell M.A."/>
            <person name="Malfatti S.A."/>
            <person name="Chain P.S.G."/>
            <person name="Heidelberg J.F."/>
            <person name="Ward B.B."/>
            <person name="Klotz M.G."/>
        </authorList>
    </citation>
    <scope>NUCLEOTIDE SEQUENCE [LARGE SCALE GENOMIC DNA]</scope>
    <source>
        <strain evidence="3">Nc4</strain>
    </source>
</reference>
<dbReference type="RefSeq" id="WP_013033113.1">
    <property type="nucleotide sequence ID" value="NC_013960.1"/>
</dbReference>
<evidence type="ECO:0000313" key="3">
    <source>
        <dbReference type="Proteomes" id="UP000001844"/>
    </source>
</evidence>
<feature type="domain" description="MJ1316 RNA cyclic group end recognition" evidence="1">
    <location>
        <begin position="1"/>
        <end position="82"/>
    </location>
</feature>